<dbReference type="InterPro" id="IPR029052">
    <property type="entry name" value="Metallo-depent_PP-like"/>
</dbReference>
<feature type="region of interest" description="Disordered" evidence="1">
    <location>
        <begin position="1"/>
        <end position="88"/>
    </location>
</feature>
<keyword evidence="4" id="KW-1185">Reference proteome</keyword>
<dbReference type="Pfam" id="PF00149">
    <property type="entry name" value="Metallophos"/>
    <property type="match status" value="1"/>
</dbReference>
<accession>A0ABQ0G218</accession>
<dbReference type="RefSeq" id="XP_070913544.1">
    <property type="nucleotide sequence ID" value="XM_071057443.1"/>
</dbReference>
<dbReference type="Proteomes" id="UP001628179">
    <property type="component" value="Unassembled WGS sequence"/>
</dbReference>
<proteinExistence type="predicted"/>
<evidence type="ECO:0000313" key="3">
    <source>
        <dbReference type="EMBL" id="GAB1311811.1"/>
    </source>
</evidence>
<dbReference type="PANTHER" id="PTHR42850:SF4">
    <property type="entry name" value="ZINC-DEPENDENT ENDOPOLYPHOSPHATASE"/>
    <property type="match status" value="1"/>
</dbReference>
<feature type="region of interest" description="Disordered" evidence="1">
    <location>
        <begin position="362"/>
        <end position="391"/>
    </location>
</feature>
<feature type="region of interest" description="Disordered" evidence="1">
    <location>
        <begin position="171"/>
        <end position="202"/>
    </location>
</feature>
<evidence type="ECO:0000313" key="4">
    <source>
        <dbReference type="Proteomes" id="UP001628179"/>
    </source>
</evidence>
<dbReference type="SUPFAM" id="SSF56300">
    <property type="entry name" value="Metallo-dependent phosphatases"/>
    <property type="match status" value="1"/>
</dbReference>
<feature type="compositionally biased region" description="Acidic residues" evidence="1">
    <location>
        <begin position="284"/>
        <end position="305"/>
    </location>
</feature>
<feature type="compositionally biased region" description="Basic residues" evidence="1">
    <location>
        <begin position="373"/>
        <end position="391"/>
    </location>
</feature>
<feature type="region of interest" description="Disordered" evidence="1">
    <location>
        <begin position="275"/>
        <end position="317"/>
    </location>
</feature>
<feature type="compositionally biased region" description="Basic and acidic residues" evidence="1">
    <location>
        <begin position="55"/>
        <end position="72"/>
    </location>
</feature>
<dbReference type="PANTHER" id="PTHR42850">
    <property type="entry name" value="METALLOPHOSPHOESTERASE"/>
    <property type="match status" value="1"/>
</dbReference>
<protein>
    <recommendedName>
        <fullName evidence="2">Calcineurin-like phosphoesterase domain-containing protein</fullName>
    </recommendedName>
</protein>
<dbReference type="InterPro" id="IPR050126">
    <property type="entry name" value="Ap4A_hydrolase"/>
</dbReference>
<dbReference type="Gene3D" id="3.60.21.10">
    <property type="match status" value="1"/>
</dbReference>
<sequence length="434" mass="47262">MAWKSETAPAPDHDSQTAGNGPPLLQMPLGDGDEEEMGRTVVGPKMAFAANKHPPLKDDPPSLIRDLPREHIPTCSSPSPIDGPGRKKRHGKRLIVVGDVHGNVGPLKALLRKLNFDHKDGDHLILAGDMITKGPDSRGVVELAMKVGASAVRGNHEDRVLAAARKMHRLSVDGEDADEDDVSEDSGSNEDGEAETSRKKDHARQVAKLLSRTQLAWLRDLPIILRISQLPDATSPPFDAGTIVVIHGGLVPGLPLEKQDPWAVMNMRTLVYPGKDKDRRAESDDGEDDDDGDNDNDDEEEEADIDNVAVPIDGRDGEPWSHAWNRYQNHLLPNTQATTLAIYGHDAKSGLQANLEVDISAYDPHSSKGSNNNKKKKGKKKKGKKKKHKEKGLRYAFGLDSGCGHGRQLSALVIEAVGPEKGGVEWRIEQVECS</sequence>
<feature type="domain" description="Calcineurin-like phosphoesterase" evidence="2">
    <location>
        <begin position="93"/>
        <end position="346"/>
    </location>
</feature>
<dbReference type="GeneID" id="98172766"/>
<gene>
    <name evidence="3" type="ORF">MFIFM68171_02021</name>
</gene>
<name>A0ABQ0G218_9PEZI</name>
<organism evidence="3 4">
    <name type="scientific">Madurella fahalii</name>
    <dbReference type="NCBI Taxonomy" id="1157608"/>
    <lineage>
        <taxon>Eukaryota</taxon>
        <taxon>Fungi</taxon>
        <taxon>Dikarya</taxon>
        <taxon>Ascomycota</taxon>
        <taxon>Pezizomycotina</taxon>
        <taxon>Sordariomycetes</taxon>
        <taxon>Sordariomycetidae</taxon>
        <taxon>Sordariales</taxon>
        <taxon>Sordariales incertae sedis</taxon>
        <taxon>Madurella</taxon>
    </lineage>
</organism>
<dbReference type="EMBL" id="BAAFSV010000001">
    <property type="protein sequence ID" value="GAB1311811.1"/>
    <property type="molecule type" value="Genomic_DNA"/>
</dbReference>
<dbReference type="InterPro" id="IPR004843">
    <property type="entry name" value="Calcineurin-like_PHP"/>
</dbReference>
<reference evidence="3 4" key="1">
    <citation type="submission" date="2024-09" db="EMBL/GenBank/DDBJ databases">
        <title>Itraconazole resistance in Madurella fahalii resulting from another homologue of gene encoding cytochrome P450 14-alpha sterol demethylase (CYP51).</title>
        <authorList>
            <person name="Yoshioka I."/>
            <person name="Fahal A.H."/>
            <person name="Kaneko S."/>
            <person name="Yaguchi T."/>
        </authorList>
    </citation>
    <scope>NUCLEOTIDE SEQUENCE [LARGE SCALE GENOMIC DNA]</scope>
    <source>
        <strain evidence="3 4">IFM 68171</strain>
    </source>
</reference>
<evidence type="ECO:0000256" key="1">
    <source>
        <dbReference type="SAM" id="MobiDB-lite"/>
    </source>
</evidence>
<comment type="caution">
    <text evidence="3">The sequence shown here is derived from an EMBL/GenBank/DDBJ whole genome shotgun (WGS) entry which is preliminary data.</text>
</comment>
<feature type="compositionally biased region" description="Acidic residues" evidence="1">
    <location>
        <begin position="173"/>
        <end position="194"/>
    </location>
</feature>
<evidence type="ECO:0000259" key="2">
    <source>
        <dbReference type="Pfam" id="PF00149"/>
    </source>
</evidence>